<keyword evidence="7" id="KW-0862">Zinc</keyword>
<dbReference type="InterPro" id="IPR027268">
    <property type="entry name" value="Peptidase_M4/M1_CTD_sf"/>
</dbReference>
<dbReference type="InterPro" id="IPR050344">
    <property type="entry name" value="Peptidase_M1_aminopeptidases"/>
</dbReference>
<organism evidence="11">
    <name type="scientific">marine metagenome</name>
    <dbReference type="NCBI Taxonomy" id="408172"/>
    <lineage>
        <taxon>unclassified sequences</taxon>
        <taxon>metagenomes</taxon>
        <taxon>ecological metagenomes</taxon>
    </lineage>
</organism>
<dbReference type="InterPro" id="IPR042097">
    <property type="entry name" value="Aminopeptidase_N-like_N_sf"/>
</dbReference>
<dbReference type="InterPro" id="IPR014782">
    <property type="entry name" value="Peptidase_M1_dom"/>
</dbReference>
<dbReference type="InterPro" id="IPR045357">
    <property type="entry name" value="Aminopeptidase_N-like_N"/>
</dbReference>
<evidence type="ECO:0000313" key="11">
    <source>
        <dbReference type="EMBL" id="SUZ76052.1"/>
    </source>
</evidence>
<evidence type="ECO:0000256" key="4">
    <source>
        <dbReference type="ARBA" id="ARBA00022670"/>
    </source>
</evidence>
<dbReference type="Pfam" id="PF01433">
    <property type="entry name" value="Peptidase_M1"/>
    <property type="match status" value="1"/>
</dbReference>
<comment type="cofactor">
    <cofactor evidence="1">
        <name>Zn(2+)</name>
        <dbReference type="ChEBI" id="CHEBI:29105"/>
    </cofactor>
</comment>
<evidence type="ECO:0000256" key="6">
    <source>
        <dbReference type="ARBA" id="ARBA00022801"/>
    </source>
</evidence>
<dbReference type="GO" id="GO:0070006">
    <property type="term" value="F:metalloaminopeptidase activity"/>
    <property type="evidence" value="ECO:0007669"/>
    <property type="project" value="TreeGrafter"/>
</dbReference>
<dbReference type="SUPFAM" id="SSF63737">
    <property type="entry name" value="Leukotriene A4 hydrolase N-terminal domain"/>
    <property type="match status" value="1"/>
</dbReference>
<reference evidence="11" key="1">
    <citation type="submission" date="2018-05" db="EMBL/GenBank/DDBJ databases">
        <authorList>
            <person name="Lanie J.A."/>
            <person name="Ng W.-L."/>
            <person name="Kazmierczak K.M."/>
            <person name="Andrzejewski T.M."/>
            <person name="Davidsen T.M."/>
            <person name="Wayne K.J."/>
            <person name="Tettelin H."/>
            <person name="Glass J.I."/>
            <person name="Rusch D."/>
            <person name="Podicherti R."/>
            <person name="Tsui H.-C.T."/>
            <person name="Winkler M.E."/>
        </authorList>
    </citation>
    <scope>NUCLEOTIDE SEQUENCE</scope>
</reference>
<dbReference type="GO" id="GO:0016020">
    <property type="term" value="C:membrane"/>
    <property type="evidence" value="ECO:0007669"/>
    <property type="project" value="TreeGrafter"/>
</dbReference>
<dbReference type="GO" id="GO:0005737">
    <property type="term" value="C:cytoplasm"/>
    <property type="evidence" value="ECO:0007669"/>
    <property type="project" value="TreeGrafter"/>
</dbReference>
<evidence type="ECO:0000259" key="9">
    <source>
        <dbReference type="Pfam" id="PF01433"/>
    </source>
</evidence>
<dbReference type="InterPro" id="IPR001930">
    <property type="entry name" value="Peptidase_M1"/>
</dbReference>
<dbReference type="GO" id="GO:0005615">
    <property type="term" value="C:extracellular space"/>
    <property type="evidence" value="ECO:0007669"/>
    <property type="project" value="TreeGrafter"/>
</dbReference>
<dbReference type="GO" id="GO:0043171">
    <property type="term" value="P:peptide catabolic process"/>
    <property type="evidence" value="ECO:0007669"/>
    <property type="project" value="TreeGrafter"/>
</dbReference>
<dbReference type="Gene3D" id="2.60.40.1730">
    <property type="entry name" value="tricorn interacting facor f3 domain"/>
    <property type="match status" value="1"/>
</dbReference>
<accession>A0A381Q9Q2</accession>
<dbReference type="SUPFAM" id="SSF55486">
    <property type="entry name" value="Metalloproteases ('zincins'), catalytic domain"/>
    <property type="match status" value="1"/>
</dbReference>
<evidence type="ECO:0000256" key="2">
    <source>
        <dbReference type="ARBA" id="ARBA00010136"/>
    </source>
</evidence>
<dbReference type="EMBL" id="UINC01001263">
    <property type="protein sequence ID" value="SUZ76052.1"/>
    <property type="molecule type" value="Genomic_DNA"/>
</dbReference>
<protein>
    <submittedName>
        <fullName evidence="11">Uncharacterized protein</fullName>
    </submittedName>
</protein>
<dbReference type="GO" id="GO:0006508">
    <property type="term" value="P:proteolysis"/>
    <property type="evidence" value="ECO:0007669"/>
    <property type="project" value="UniProtKB-KW"/>
</dbReference>
<sequence>MLGSEASWRSDFYCGGSVANPKLTFLVAFSLLVAVSVSATEPDTYPRRIGIDIENYRFEITLSDQVDEIIGRATVSVSFTSNGVTVLPLDLTSLNDEGQGMRVLAVYTSDSPLSFVHEDNLLTIDLPEVGQVGSRVAITIEYQGVPDAGLRIGPNKYGDRTFFSDNWPNRARSWLPTIDHVYEKATCEFVVRAPDHYQVVSNGLLREETDYDDGTRLTHWKQSVPISPWLYVLGVARFAVQQVDDFDGKPIQTWVYAQDREAGFYDFAVPTKQVMEFYSEYVGPFSYEKLANVTSPATGGGMEAATAIMYGENSVTGERSVRWRNVIIHEIAHQWFGNAVTEADWDDVWLSEGFATYFTQLFIEHAYGRDEFVDGMKGAADRVFSQYEEDPEYRIVHDNLDDMRRVTSGATYQKGAWILHMLRKRMGDEAFWGGIRGYYTTHFNQSATTDDFMRAMEVVSGLDLETFAEQWLYDGGNPHLSGWWEYDPTSRTVSLEINQVQQAGGLFDFPLEVGIYFEGERRPRLIETVSVTNRFHRFVVPVNEEPVDVRLDPDTWALFQADFGRRELERQLSN</sequence>
<evidence type="ECO:0000256" key="3">
    <source>
        <dbReference type="ARBA" id="ARBA00022438"/>
    </source>
</evidence>
<evidence type="ECO:0000256" key="8">
    <source>
        <dbReference type="ARBA" id="ARBA00023049"/>
    </source>
</evidence>
<keyword evidence="4" id="KW-0645">Protease</keyword>
<feature type="domain" description="Aminopeptidase N-like N-terminal" evidence="10">
    <location>
        <begin position="54"/>
        <end position="229"/>
    </location>
</feature>
<dbReference type="PANTHER" id="PTHR11533">
    <property type="entry name" value="PROTEASE M1 ZINC METALLOPROTEASE"/>
    <property type="match status" value="1"/>
</dbReference>
<evidence type="ECO:0000259" key="10">
    <source>
        <dbReference type="Pfam" id="PF17900"/>
    </source>
</evidence>
<proteinExistence type="inferred from homology"/>
<comment type="similarity">
    <text evidence="2">Belongs to the peptidase M1 family.</text>
</comment>
<evidence type="ECO:0000256" key="5">
    <source>
        <dbReference type="ARBA" id="ARBA00022723"/>
    </source>
</evidence>
<dbReference type="PRINTS" id="PR00756">
    <property type="entry name" value="ALADIPTASE"/>
</dbReference>
<gene>
    <name evidence="11" type="ORF">METZ01_LOCUS28906</name>
</gene>
<keyword evidence="6" id="KW-0378">Hydrolase</keyword>
<dbReference type="PANTHER" id="PTHR11533:SF174">
    <property type="entry name" value="PUROMYCIN-SENSITIVE AMINOPEPTIDASE-RELATED"/>
    <property type="match status" value="1"/>
</dbReference>
<keyword evidence="3" id="KW-0031">Aminopeptidase</keyword>
<dbReference type="GO" id="GO:0008270">
    <property type="term" value="F:zinc ion binding"/>
    <property type="evidence" value="ECO:0007669"/>
    <property type="project" value="InterPro"/>
</dbReference>
<feature type="domain" description="Peptidase M1 membrane alanine aminopeptidase" evidence="9">
    <location>
        <begin position="271"/>
        <end position="471"/>
    </location>
</feature>
<name>A0A381Q9Q2_9ZZZZ</name>
<evidence type="ECO:0000256" key="7">
    <source>
        <dbReference type="ARBA" id="ARBA00022833"/>
    </source>
</evidence>
<dbReference type="CDD" id="cd09603">
    <property type="entry name" value="M1_APN_like"/>
    <property type="match status" value="1"/>
</dbReference>
<keyword evidence="8" id="KW-0482">Metalloprotease</keyword>
<dbReference type="Gene3D" id="1.10.390.10">
    <property type="entry name" value="Neutral Protease Domain 2"/>
    <property type="match status" value="1"/>
</dbReference>
<evidence type="ECO:0000256" key="1">
    <source>
        <dbReference type="ARBA" id="ARBA00001947"/>
    </source>
</evidence>
<dbReference type="GO" id="GO:0042277">
    <property type="term" value="F:peptide binding"/>
    <property type="evidence" value="ECO:0007669"/>
    <property type="project" value="TreeGrafter"/>
</dbReference>
<keyword evidence="5" id="KW-0479">Metal-binding</keyword>
<dbReference type="Pfam" id="PF17900">
    <property type="entry name" value="Peptidase_M1_N"/>
    <property type="match status" value="1"/>
</dbReference>
<dbReference type="AlphaFoldDB" id="A0A381Q9Q2"/>